<protein>
    <submittedName>
        <fullName evidence="1">Uncharacterized protein</fullName>
    </submittedName>
</protein>
<dbReference type="Proteomes" id="UP000193719">
    <property type="component" value="Unassembled WGS sequence"/>
</dbReference>
<proteinExistence type="predicted"/>
<dbReference type="OrthoDB" id="10356839at2759"/>
<evidence type="ECO:0000313" key="1">
    <source>
        <dbReference type="EMBL" id="ORX56697.1"/>
    </source>
</evidence>
<gene>
    <name evidence="1" type="ORF">BCR36DRAFT_580997</name>
</gene>
<evidence type="ECO:0000313" key="2">
    <source>
        <dbReference type="Proteomes" id="UP000193719"/>
    </source>
</evidence>
<comment type="caution">
    <text evidence="1">The sequence shown here is derived from an EMBL/GenBank/DDBJ whole genome shotgun (WGS) entry which is preliminary data.</text>
</comment>
<dbReference type="AlphaFoldDB" id="A0A1Y1VJ76"/>
<sequence length="143" mass="17245">MTFNLSSHKEVSENFINLFLKVSQKYIKKLSQTDFWYELFLLIQVQIIIELNGSIKRPVPIITKAVFNEYQNHEIISLMPIHTLKKYSIKKNEILKEMENSNMNELIIKYSYNQFLEKMTFYFKYLLKHFKTPNLVLNKPKFL</sequence>
<name>A0A1Y1VJ76_9FUNG</name>
<reference evidence="1 2" key="1">
    <citation type="submission" date="2016-08" db="EMBL/GenBank/DDBJ databases">
        <title>Genomes of anaerobic fungi encode conserved fungal cellulosomes for biomass hydrolysis.</title>
        <authorList>
            <consortium name="DOE Joint Genome Institute"/>
            <person name="Haitjema C.H."/>
            <person name="Gilmore S.P."/>
            <person name="Henske J.K."/>
            <person name="Solomon K.V."/>
            <person name="De Groot R."/>
            <person name="Kuo A."/>
            <person name="Mondo S.J."/>
            <person name="Salamov A.A."/>
            <person name="Labutti K."/>
            <person name="Zhao Z."/>
            <person name="Chiniquy J."/>
            <person name="Barry K."/>
            <person name="Brewer H.M."/>
            <person name="Purvine S.O."/>
            <person name="Wright A.T."/>
            <person name="Boxma B."/>
            <person name="Van Alen T."/>
            <person name="Hackstein J.H."/>
            <person name="Baker S.E."/>
            <person name="Grigoriev I.V."/>
            <person name="O'Malley M.A."/>
        </authorList>
    </citation>
    <scope>NUCLEOTIDE SEQUENCE [LARGE SCALE GENOMIC DNA]</scope>
    <source>
        <strain evidence="2">finn</strain>
    </source>
</reference>
<accession>A0A1Y1VJ76</accession>
<dbReference type="EMBL" id="MCFH01000007">
    <property type="protein sequence ID" value="ORX56697.1"/>
    <property type="molecule type" value="Genomic_DNA"/>
</dbReference>
<reference evidence="1 2" key="2">
    <citation type="submission" date="2016-08" db="EMBL/GenBank/DDBJ databases">
        <title>Pervasive Adenine N6-methylation of Active Genes in Fungi.</title>
        <authorList>
            <consortium name="DOE Joint Genome Institute"/>
            <person name="Mondo S.J."/>
            <person name="Dannebaum R.O."/>
            <person name="Kuo R.C."/>
            <person name="Labutti K."/>
            <person name="Haridas S."/>
            <person name="Kuo A."/>
            <person name="Salamov A."/>
            <person name="Ahrendt S.R."/>
            <person name="Lipzen A."/>
            <person name="Sullivan W."/>
            <person name="Andreopoulos W.B."/>
            <person name="Clum A."/>
            <person name="Lindquist E."/>
            <person name="Daum C."/>
            <person name="Ramamoorthy G.K."/>
            <person name="Gryganskyi A."/>
            <person name="Culley D."/>
            <person name="Magnuson J.K."/>
            <person name="James T.Y."/>
            <person name="O'Malley M.A."/>
            <person name="Stajich J.E."/>
            <person name="Spatafora J.W."/>
            <person name="Visel A."/>
            <person name="Grigoriev I.V."/>
        </authorList>
    </citation>
    <scope>NUCLEOTIDE SEQUENCE [LARGE SCALE GENOMIC DNA]</scope>
    <source>
        <strain evidence="2">finn</strain>
    </source>
</reference>
<keyword evidence="2" id="KW-1185">Reference proteome</keyword>
<organism evidence="1 2">
    <name type="scientific">Piromyces finnis</name>
    <dbReference type="NCBI Taxonomy" id="1754191"/>
    <lineage>
        <taxon>Eukaryota</taxon>
        <taxon>Fungi</taxon>
        <taxon>Fungi incertae sedis</taxon>
        <taxon>Chytridiomycota</taxon>
        <taxon>Chytridiomycota incertae sedis</taxon>
        <taxon>Neocallimastigomycetes</taxon>
        <taxon>Neocallimastigales</taxon>
        <taxon>Neocallimastigaceae</taxon>
        <taxon>Piromyces</taxon>
    </lineage>
</organism>